<feature type="transmembrane region" description="Helical" evidence="1">
    <location>
        <begin position="76"/>
        <end position="100"/>
    </location>
</feature>
<dbReference type="EMBL" id="JBHUGH010000001">
    <property type="protein sequence ID" value="MFD1910599.1"/>
    <property type="molecule type" value="Genomic_DNA"/>
</dbReference>
<feature type="transmembrane region" description="Helical" evidence="1">
    <location>
        <begin position="235"/>
        <end position="254"/>
    </location>
</feature>
<feature type="transmembrane region" description="Helical" evidence="1">
    <location>
        <begin position="209"/>
        <end position="229"/>
    </location>
</feature>
<dbReference type="Proteomes" id="UP001597353">
    <property type="component" value="Unassembled WGS sequence"/>
</dbReference>
<evidence type="ECO:0000313" key="3">
    <source>
        <dbReference type="Proteomes" id="UP001597353"/>
    </source>
</evidence>
<dbReference type="InterPro" id="IPR038770">
    <property type="entry name" value="Na+/solute_symporter_sf"/>
</dbReference>
<feature type="transmembrane region" description="Helical" evidence="1">
    <location>
        <begin position="140"/>
        <end position="161"/>
    </location>
</feature>
<accession>A0ABW4RZN4</accession>
<evidence type="ECO:0000256" key="1">
    <source>
        <dbReference type="SAM" id="Phobius"/>
    </source>
</evidence>
<feature type="transmembrane region" description="Helical" evidence="1">
    <location>
        <begin position="21"/>
        <end position="40"/>
    </location>
</feature>
<protein>
    <recommendedName>
        <fullName evidence="4">Bile acid:sodium symporter</fullName>
    </recommendedName>
</protein>
<comment type="caution">
    <text evidence="2">The sequence shown here is derived from an EMBL/GenBank/DDBJ whole genome shotgun (WGS) entry which is preliminary data.</text>
</comment>
<evidence type="ECO:0008006" key="4">
    <source>
        <dbReference type="Google" id="ProtNLM"/>
    </source>
</evidence>
<dbReference type="RefSeq" id="WP_390258359.1">
    <property type="nucleotide sequence ID" value="NZ_JBHUGH010000001.1"/>
</dbReference>
<feature type="transmembrane region" description="Helical" evidence="1">
    <location>
        <begin position="266"/>
        <end position="287"/>
    </location>
</feature>
<feature type="transmembrane region" description="Helical" evidence="1">
    <location>
        <begin position="106"/>
        <end position="128"/>
    </location>
</feature>
<keyword evidence="1" id="KW-0472">Membrane</keyword>
<organism evidence="2 3">
    <name type="scientific">Halodurantibacterium flavum</name>
    <dbReference type="NCBI Taxonomy" id="1382802"/>
    <lineage>
        <taxon>Bacteria</taxon>
        <taxon>Pseudomonadati</taxon>
        <taxon>Pseudomonadota</taxon>
        <taxon>Alphaproteobacteria</taxon>
        <taxon>Rhodobacterales</taxon>
        <taxon>Paracoccaceae</taxon>
        <taxon>Halodurantibacterium</taxon>
    </lineage>
</organism>
<sequence>MTRAGVMGVRLTAALAWIARHGRYALVAGLLAGALLPGLAQAMRGAIAPLIVALLFLAVLRLGSEGLRAGAAGLHRAVGLTLGMQFVLPLLAAGTFAAAGVAQHPLAMGAVLILAAAPVTGSPNLALLVGADPAPALRQLVLGTALLPLTVVPVFALMPAFGETAAVLGLALRLLAVIVLAGGAALLLRSRLPAGPDATRDRTAVIDGVSALLLGLVVIGLMSAIGPALRAAPGLLAVTLAACFALNLPLQVLACRLAARRNPRAAPAIGITAGNRNAALFLSVLPAATVDDLLLFIGCFQIPMYLTPLLLNGWYRRIAADATSR</sequence>
<name>A0ABW4RZN4_9RHOB</name>
<gene>
    <name evidence="2" type="ORF">ACFSGJ_00040</name>
</gene>
<feature type="transmembrane region" description="Helical" evidence="1">
    <location>
        <begin position="46"/>
        <end position="64"/>
    </location>
</feature>
<feature type="transmembrane region" description="Helical" evidence="1">
    <location>
        <begin position="293"/>
        <end position="315"/>
    </location>
</feature>
<keyword evidence="1" id="KW-0812">Transmembrane</keyword>
<reference evidence="3" key="1">
    <citation type="journal article" date="2019" name="Int. J. Syst. Evol. Microbiol.">
        <title>The Global Catalogue of Microorganisms (GCM) 10K type strain sequencing project: providing services to taxonomists for standard genome sequencing and annotation.</title>
        <authorList>
            <consortium name="The Broad Institute Genomics Platform"/>
            <consortium name="The Broad Institute Genome Sequencing Center for Infectious Disease"/>
            <person name="Wu L."/>
            <person name="Ma J."/>
        </authorList>
    </citation>
    <scope>NUCLEOTIDE SEQUENCE [LARGE SCALE GENOMIC DNA]</scope>
    <source>
        <strain evidence="3">CGMCC 4.7242</strain>
    </source>
</reference>
<keyword evidence="3" id="KW-1185">Reference proteome</keyword>
<dbReference type="Gene3D" id="1.20.1530.20">
    <property type="match status" value="1"/>
</dbReference>
<evidence type="ECO:0000313" key="2">
    <source>
        <dbReference type="EMBL" id="MFD1910599.1"/>
    </source>
</evidence>
<proteinExistence type="predicted"/>
<feature type="transmembrane region" description="Helical" evidence="1">
    <location>
        <begin position="167"/>
        <end position="188"/>
    </location>
</feature>
<keyword evidence="1" id="KW-1133">Transmembrane helix</keyword>